<sequence>MTLGSVSMALLRLNYGIAQFPLQLIEDVGISRLDERAPLRLAYENVLVTVDRAAARLLDDESAAARAGALHQRTAVVRFTLALQQRRERQRQEAERVARTARMDEWVRHRERLRDAQVVYLVDRGDDRPTTK</sequence>
<dbReference type="EMBL" id="FNSV01000005">
    <property type="protein sequence ID" value="SEB76993.1"/>
    <property type="molecule type" value="Genomic_DNA"/>
</dbReference>
<evidence type="ECO:0000313" key="2">
    <source>
        <dbReference type="Proteomes" id="UP000183561"/>
    </source>
</evidence>
<keyword evidence="2" id="KW-1185">Reference proteome</keyword>
<protein>
    <submittedName>
        <fullName evidence="1">Uncharacterized protein</fullName>
    </submittedName>
</protein>
<evidence type="ECO:0000313" key="1">
    <source>
        <dbReference type="EMBL" id="SEB76993.1"/>
    </source>
</evidence>
<proteinExistence type="predicted"/>
<reference evidence="2" key="1">
    <citation type="submission" date="2016-10" db="EMBL/GenBank/DDBJ databases">
        <authorList>
            <person name="Varghese N."/>
            <person name="Submissions S."/>
        </authorList>
    </citation>
    <scope>NUCLEOTIDE SEQUENCE [LARGE SCALE GENOMIC DNA]</scope>
    <source>
        <strain evidence="2">DSM 44498</strain>
    </source>
</reference>
<dbReference type="Proteomes" id="UP000183561">
    <property type="component" value="Unassembled WGS sequence"/>
</dbReference>
<organism evidence="1 2">
    <name type="scientific">Rhodococcus koreensis</name>
    <dbReference type="NCBI Taxonomy" id="99653"/>
    <lineage>
        <taxon>Bacteria</taxon>
        <taxon>Bacillati</taxon>
        <taxon>Actinomycetota</taxon>
        <taxon>Actinomycetes</taxon>
        <taxon>Mycobacteriales</taxon>
        <taxon>Nocardiaceae</taxon>
        <taxon>Rhodococcus</taxon>
    </lineage>
</organism>
<gene>
    <name evidence="1" type="ORF">SAMN04490239_1587</name>
</gene>
<dbReference type="AlphaFoldDB" id="A0A1H4M1Z2"/>
<name>A0A1H4M1Z2_9NOCA</name>
<accession>A0A1H4M1Z2</accession>
<dbReference type="RefSeq" id="WP_244163555.1">
    <property type="nucleotide sequence ID" value="NZ_FNSV01000005.1"/>
</dbReference>